<dbReference type="eggNOG" id="ENOG502RR7W">
    <property type="taxonomic scope" value="Eukaryota"/>
</dbReference>
<dbReference type="SUPFAM" id="SSF52058">
    <property type="entry name" value="L domain-like"/>
    <property type="match status" value="1"/>
</dbReference>
<dbReference type="InterPro" id="IPR032675">
    <property type="entry name" value="LRR_dom_sf"/>
</dbReference>
<name>K3X3K2_GLOUD</name>
<keyword evidence="1" id="KW-0812">Transmembrane</keyword>
<reference evidence="2" key="3">
    <citation type="submission" date="2015-02" db="UniProtKB">
        <authorList>
            <consortium name="EnsemblProtists"/>
        </authorList>
    </citation>
    <scope>IDENTIFICATION</scope>
    <source>
        <strain evidence="2">DAOM BR144</strain>
    </source>
</reference>
<reference evidence="3" key="2">
    <citation type="submission" date="2010-04" db="EMBL/GenBank/DDBJ databases">
        <authorList>
            <person name="Buell R."/>
            <person name="Hamilton J."/>
            <person name="Hostetler J."/>
        </authorList>
    </citation>
    <scope>NUCLEOTIDE SEQUENCE [LARGE SCALE GENOMIC DNA]</scope>
    <source>
        <strain evidence="3">DAOM:BR144</strain>
    </source>
</reference>
<feature type="transmembrane region" description="Helical" evidence="1">
    <location>
        <begin position="74"/>
        <end position="101"/>
    </location>
</feature>
<keyword evidence="3" id="KW-1185">Reference proteome</keyword>
<dbReference type="HOGENOM" id="CLU_010354_0_0_1"/>
<dbReference type="VEuPathDB" id="FungiDB:PYU1_G011775"/>
<dbReference type="Proteomes" id="UP000019132">
    <property type="component" value="Unassembled WGS sequence"/>
</dbReference>
<feature type="transmembrane region" description="Helical" evidence="1">
    <location>
        <begin position="189"/>
        <end position="207"/>
    </location>
</feature>
<dbReference type="EMBL" id="GL376637">
    <property type="status" value="NOT_ANNOTATED_CDS"/>
    <property type="molecule type" value="Genomic_DNA"/>
</dbReference>
<dbReference type="EnsemblProtists" id="PYU1_T011801">
    <property type="protein sequence ID" value="PYU1_T011801"/>
    <property type="gene ID" value="PYU1_G011775"/>
</dbReference>
<proteinExistence type="predicted"/>
<dbReference type="AlphaFoldDB" id="K3X3K2"/>
<sequence>MGKFVWPDWGKHFTLIFLARETTEIFLQSLQAYQLSAFVPRVWLNRVAVGVVAVSCWSTPAIQQIFSNKPRLELILCLLFDVALDFISSIGVPAVLGMLYYPDYDPQATNFNESKWFDLVWYSHLANEFQLLFIQSWYDLMSRVLFAMTLLLCLDDVKYLGSDSSIVITRPERMRAPGQRMKWNRRLEGLAHFFLVVWGCAILVFHAESAGGRYNFDCSVQVRPWHTSKTACAFLAIDCQQHDGMVGEVAEIEKTWTDIEPKYLKMISFMGCSELHIPPSIRTFPRLGGLYLYDLTLVEWPAEAALTKHDHPNMHHLAFVAVNMSTFGNGSVFPPGLVSTDFPPTLRLIFLAHSGLSDLPPNLDELWPRNINLVIGANSFTKVPEVLLRMHLMKLILNYNPLAELPARIFETSSLQWLQIVGLPMQEFPANVNINSALVGLDFSLTNVSSLPPWMLSPTFMDQVKAFGGSSPYCIQLQARQDAESTQIAAKFCAR</sequence>
<keyword evidence="1" id="KW-0472">Membrane</keyword>
<feature type="transmembrane region" description="Helical" evidence="1">
    <location>
        <begin position="43"/>
        <end position="62"/>
    </location>
</feature>
<dbReference type="STRING" id="431595.K3X3K2"/>
<reference evidence="3" key="1">
    <citation type="journal article" date="2010" name="Genome Biol.">
        <title>Genome sequence of the necrotrophic plant pathogen Pythium ultimum reveals original pathogenicity mechanisms and effector repertoire.</title>
        <authorList>
            <person name="Levesque C.A."/>
            <person name="Brouwer H."/>
            <person name="Cano L."/>
            <person name="Hamilton J.P."/>
            <person name="Holt C."/>
            <person name="Huitema E."/>
            <person name="Raffaele S."/>
            <person name="Robideau G.P."/>
            <person name="Thines M."/>
            <person name="Win J."/>
            <person name="Zerillo M.M."/>
            <person name="Beakes G.W."/>
            <person name="Boore J.L."/>
            <person name="Busam D."/>
            <person name="Dumas B."/>
            <person name="Ferriera S."/>
            <person name="Fuerstenberg S.I."/>
            <person name="Gachon C.M."/>
            <person name="Gaulin E."/>
            <person name="Govers F."/>
            <person name="Grenville-Briggs L."/>
            <person name="Horner N."/>
            <person name="Hostetler J."/>
            <person name="Jiang R.H."/>
            <person name="Johnson J."/>
            <person name="Krajaejun T."/>
            <person name="Lin H."/>
            <person name="Meijer H.J."/>
            <person name="Moore B."/>
            <person name="Morris P."/>
            <person name="Phuntmart V."/>
            <person name="Puiu D."/>
            <person name="Shetty J."/>
            <person name="Stajich J.E."/>
            <person name="Tripathy S."/>
            <person name="Wawra S."/>
            <person name="van West P."/>
            <person name="Whitty B.R."/>
            <person name="Coutinho P.M."/>
            <person name="Henrissat B."/>
            <person name="Martin F."/>
            <person name="Thomas P.D."/>
            <person name="Tyler B.M."/>
            <person name="De Vries R.P."/>
            <person name="Kamoun S."/>
            <person name="Yandell M."/>
            <person name="Tisserat N."/>
            <person name="Buell C.R."/>
        </authorList>
    </citation>
    <scope>NUCLEOTIDE SEQUENCE</scope>
    <source>
        <strain evidence="3">DAOM:BR144</strain>
    </source>
</reference>
<evidence type="ECO:0000313" key="3">
    <source>
        <dbReference type="Proteomes" id="UP000019132"/>
    </source>
</evidence>
<accession>K3X3K2</accession>
<keyword evidence="1" id="KW-1133">Transmembrane helix</keyword>
<protein>
    <submittedName>
        <fullName evidence="2">Uncharacterized protein</fullName>
    </submittedName>
</protein>
<dbReference type="Gene3D" id="3.80.10.10">
    <property type="entry name" value="Ribonuclease Inhibitor"/>
    <property type="match status" value="1"/>
</dbReference>
<dbReference type="InParanoid" id="K3X3K2"/>
<evidence type="ECO:0000256" key="1">
    <source>
        <dbReference type="SAM" id="Phobius"/>
    </source>
</evidence>
<organism evidence="2 3">
    <name type="scientific">Globisporangium ultimum (strain ATCC 200006 / CBS 805.95 / DAOM BR144)</name>
    <name type="common">Pythium ultimum</name>
    <dbReference type="NCBI Taxonomy" id="431595"/>
    <lineage>
        <taxon>Eukaryota</taxon>
        <taxon>Sar</taxon>
        <taxon>Stramenopiles</taxon>
        <taxon>Oomycota</taxon>
        <taxon>Peronosporomycetes</taxon>
        <taxon>Pythiales</taxon>
        <taxon>Pythiaceae</taxon>
        <taxon>Globisporangium</taxon>
    </lineage>
</organism>
<evidence type="ECO:0000313" key="2">
    <source>
        <dbReference type="EnsemblProtists" id="PYU1_T011801"/>
    </source>
</evidence>